<dbReference type="Pfam" id="PF00990">
    <property type="entry name" value="GGDEF"/>
    <property type="match status" value="1"/>
</dbReference>
<dbReference type="OrthoDB" id="105420at2"/>
<name>A0A2N9LQH1_9BACT</name>
<dbReference type="PROSITE" id="PS51257">
    <property type="entry name" value="PROKAR_LIPOPROTEIN"/>
    <property type="match status" value="1"/>
</dbReference>
<proteinExistence type="predicted"/>
<feature type="transmembrane region" description="Helical" evidence="3">
    <location>
        <begin position="453"/>
        <end position="471"/>
    </location>
</feature>
<feature type="coiled-coil region" evidence="1">
    <location>
        <begin position="468"/>
        <end position="495"/>
    </location>
</feature>
<keyword evidence="5" id="KW-0808">Transferase</keyword>
<dbReference type="PANTHER" id="PTHR46663">
    <property type="entry name" value="DIGUANYLATE CYCLASE DGCT-RELATED"/>
    <property type="match status" value="1"/>
</dbReference>
<dbReference type="Gene3D" id="3.30.70.270">
    <property type="match status" value="1"/>
</dbReference>
<gene>
    <name evidence="5" type="ORF">SBA5_50033</name>
</gene>
<evidence type="ECO:0000313" key="5">
    <source>
        <dbReference type="EMBL" id="SPE25444.1"/>
    </source>
</evidence>
<feature type="domain" description="GGDEF" evidence="4">
    <location>
        <begin position="523"/>
        <end position="656"/>
    </location>
</feature>
<dbReference type="InterPro" id="IPR000160">
    <property type="entry name" value="GGDEF_dom"/>
</dbReference>
<dbReference type="PROSITE" id="PS50887">
    <property type="entry name" value="GGDEF"/>
    <property type="match status" value="1"/>
</dbReference>
<evidence type="ECO:0000256" key="1">
    <source>
        <dbReference type="SAM" id="Coils"/>
    </source>
</evidence>
<evidence type="ECO:0000259" key="4">
    <source>
        <dbReference type="PROSITE" id="PS50887"/>
    </source>
</evidence>
<sequence>MEFRRIPGMLVPLAVACLAARAQGPPRETPRMLTTAQEVHSLTPEKAARAYPVCLHAVVTYYDPYIDTRHGALFVHDASGDVFISVPARPILPLKAGALVAINGVTGPGDYAPIVERASVRVIGQSHLPPNPPQGTLAQMLTGAMDAQWVQVEGRVRSAHLGTNNVVLEIATDGGTLSAISTREGSADYEALVDSLVRIRGNAAPVFNQRRQMVGVHMFFPSLHEVRVIQAAPLDPFAVPAVPVSQLFRYSQDPGLLHRVHVRGSVTLDWPGSMLCIEDGKDGICIQTAQATPVATGSLVDVVGFPAISQFKPTLEDATIRETGGPVWPVPPVSITADQAIRGNLDGRLVRIDAELIGQDLTSAEPTLMLRTGRFLIPVMLPKDAAAGAAMRWKDGSILRMTGVCIVRVDSLRTNLGEGAVRPGSVDILLRSVDDIAVLRAPSWWTPEHTLESFGATGMLVLAALGWIVFLRHRVRQQTRALRESEERLRHLSEHDALTGLPNRILLNDRLQIAQARAARFQTCLGLLMVDVDGFKEVNGALGHQAGDNLLRELAGSLGGCVRSTDTVARIGGDEFVVLLPDLRIPVEAEMIAAKIVAAASGPMAIDEAQTAITVSIGVVTDRDGSCDEQALMEHADQAMYAAKKRGKNGFQVYSPGLAEDRGGGERALRGAPGVTLSTGRA</sequence>
<protein>
    <submittedName>
        <fullName evidence="5">Putative Diguanylate cyclase</fullName>
        <ecNumber evidence="5">2.7.7.65</ecNumber>
    </submittedName>
</protein>
<dbReference type="InterPro" id="IPR052163">
    <property type="entry name" value="DGC-Regulatory_Protein"/>
</dbReference>
<dbReference type="SUPFAM" id="SSF55073">
    <property type="entry name" value="Nucleotide cyclase"/>
    <property type="match status" value="1"/>
</dbReference>
<dbReference type="Proteomes" id="UP000239735">
    <property type="component" value="Unassembled WGS sequence"/>
</dbReference>
<dbReference type="FunFam" id="3.30.70.270:FF:000001">
    <property type="entry name" value="Diguanylate cyclase domain protein"/>
    <property type="match status" value="1"/>
</dbReference>
<reference evidence="6" key="1">
    <citation type="submission" date="2018-02" db="EMBL/GenBank/DDBJ databases">
        <authorList>
            <person name="Hausmann B."/>
        </authorList>
    </citation>
    <scope>NUCLEOTIDE SEQUENCE [LARGE SCALE GENOMIC DNA]</scope>
    <source>
        <strain evidence="6">Peat soil MAG SbA5</strain>
    </source>
</reference>
<keyword evidence="5" id="KW-0548">Nucleotidyltransferase</keyword>
<dbReference type="SMART" id="SM00267">
    <property type="entry name" value="GGDEF"/>
    <property type="match status" value="1"/>
</dbReference>
<accession>A0A2N9LQH1</accession>
<dbReference type="GO" id="GO:0052621">
    <property type="term" value="F:diguanylate cyclase activity"/>
    <property type="evidence" value="ECO:0007669"/>
    <property type="project" value="UniProtKB-EC"/>
</dbReference>
<dbReference type="AlphaFoldDB" id="A0A2N9LQH1"/>
<dbReference type="EC" id="2.7.7.65" evidence="5"/>
<organism evidence="5 6">
    <name type="scientific">Candidatus Sulfuritelmatomonas gaucii</name>
    <dbReference type="NCBI Taxonomy" id="2043161"/>
    <lineage>
        <taxon>Bacteria</taxon>
        <taxon>Pseudomonadati</taxon>
        <taxon>Acidobacteriota</taxon>
        <taxon>Terriglobia</taxon>
        <taxon>Terriglobales</taxon>
        <taxon>Acidobacteriaceae</taxon>
        <taxon>Candidatus Sulfuritelmatomonas</taxon>
    </lineage>
</organism>
<evidence type="ECO:0000256" key="3">
    <source>
        <dbReference type="SAM" id="Phobius"/>
    </source>
</evidence>
<keyword evidence="3" id="KW-1133">Transmembrane helix</keyword>
<dbReference type="CDD" id="cd01949">
    <property type="entry name" value="GGDEF"/>
    <property type="match status" value="1"/>
</dbReference>
<evidence type="ECO:0000256" key="2">
    <source>
        <dbReference type="SAM" id="MobiDB-lite"/>
    </source>
</evidence>
<dbReference type="EMBL" id="OKRB01000108">
    <property type="protein sequence ID" value="SPE25444.1"/>
    <property type="molecule type" value="Genomic_DNA"/>
</dbReference>
<evidence type="ECO:0000313" key="6">
    <source>
        <dbReference type="Proteomes" id="UP000239735"/>
    </source>
</evidence>
<keyword evidence="1" id="KW-0175">Coiled coil</keyword>
<dbReference type="InterPro" id="IPR043128">
    <property type="entry name" value="Rev_trsase/Diguanyl_cyclase"/>
</dbReference>
<dbReference type="PANTHER" id="PTHR46663:SF2">
    <property type="entry name" value="GGDEF DOMAIN-CONTAINING PROTEIN"/>
    <property type="match status" value="1"/>
</dbReference>
<feature type="region of interest" description="Disordered" evidence="2">
    <location>
        <begin position="661"/>
        <end position="682"/>
    </location>
</feature>
<keyword evidence="3" id="KW-0472">Membrane</keyword>
<dbReference type="InterPro" id="IPR029787">
    <property type="entry name" value="Nucleotide_cyclase"/>
</dbReference>
<keyword evidence="3" id="KW-0812">Transmembrane</keyword>
<dbReference type="NCBIfam" id="TIGR00254">
    <property type="entry name" value="GGDEF"/>
    <property type="match status" value="1"/>
</dbReference>